<evidence type="ECO:0000256" key="1">
    <source>
        <dbReference type="SAM" id="MobiDB-lite"/>
    </source>
</evidence>
<name>A0A7S0GKR5_9STRA</name>
<feature type="compositionally biased region" description="Basic and acidic residues" evidence="1">
    <location>
        <begin position="150"/>
        <end position="159"/>
    </location>
</feature>
<evidence type="ECO:0000313" key="3">
    <source>
        <dbReference type="EMBL" id="CAD8422456.1"/>
    </source>
</evidence>
<reference evidence="3" key="1">
    <citation type="submission" date="2021-01" db="EMBL/GenBank/DDBJ databases">
        <authorList>
            <person name="Corre E."/>
            <person name="Pelletier E."/>
            <person name="Niang G."/>
            <person name="Scheremetjew M."/>
            <person name="Finn R."/>
            <person name="Kale V."/>
            <person name="Holt S."/>
            <person name="Cochrane G."/>
            <person name="Meng A."/>
            <person name="Brown T."/>
            <person name="Cohen L."/>
        </authorList>
    </citation>
    <scope>NUCLEOTIDE SEQUENCE</scope>
    <source>
        <strain evidence="3">CCAP1064/1</strain>
    </source>
</reference>
<keyword evidence="2" id="KW-0732">Signal</keyword>
<accession>A0A7S0GKR5</accession>
<feature type="signal peptide" evidence="2">
    <location>
        <begin position="1"/>
        <end position="16"/>
    </location>
</feature>
<dbReference type="AlphaFoldDB" id="A0A7S0GKR5"/>
<gene>
    <name evidence="3" type="ORF">PINE0816_LOCUS18613</name>
</gene>
<feature type="region of interest" description="Disordered" evidence="1">
    <location>
        <begin position="130"/>
        <end position="159"/>
    </location>
</feature>
<evidence type="ECO:0000256" key="2">
    <source>
        <dbReference type="SAM" id="SignalP"/>
    </source>
</evidence>
<dbReference type="EMBL" id="HBEL01040007">
    <property type="protein sequence ID" value="CAD8422456.1"/>
    <property type="molecule type" value="Transcribed_RNA"/>
</dbReference>
<sequence>MVRISLLFLAAASVSSFTAPLVTRQAVRASTAHYGLLTDEETNQIVQKADDCAGGECSVEDVSTLLIDLREQEATLKTRLDEISKTVMALDKVNSQEERPVNEIRETIRAIMRIFILDAKKSGNDYPALSKPTGWSGEVGKGSTSAYKALDPKPWKPTK</sequence>
<protein>
    <submittedName>
        <fullName evidence="3">Uncharacterized protein</fullName>
    </submittedName>
</protein>
<organism evidence="3">
    <name type="scientific">Proboscia inermis</name>
    <dbReference type="NCBI Taxonomy" id="420281"/>
    <lineage>
        <taxon>Eukaryota</taxon>
        <taxon>Sar</taxon>
        <taxon>Stramenopiles</taxon>
        <taxon>Ochrophyta</taxon>
        <taxon>Bacillariophyta</taxon>
        <taxon>Coscinodiscophyceae</taxon>
        <taxon>Rhizosoleniophycidae</taxon>
        <taxon>Rhizosoleniales</taxon>
        <taxon>Rhizosoleniaceae</taxon>
        <taxon>Proboscia</taxon>
    </lineage>
</organism>
<proteinExistence type="predicted"/>
<feature type="chain" id="PRO_5031269615" evidence="2">
    <location>
        <begin position="17"/>
        <end position="159"/>
    </location>
</feature>